<gene>
    <name evidence="4" type="ORF">Lyticum_00031</name>
</gene>
<reference evidence="4" key="1">
    <citation type="submission" date="2023-02" db="EMBL/GenBank/DDBJ databases">
        <title>Host association and intracellularity evolved multiple times independently in the Rickettsiales.</title>
        <authorList>
            <person name="Castelli M."/>
            <person name="Nardi T."/>
            <person name="Gammuto L."/>
            <person name="Bellinzona G."/>
            <person name="Sabaneyeva E."/>
            <person name="Potekhin A."/>
            <person name="Serra V."/>
            <person name="Petroni G."/>
            <person name="Sassera D."/>
        </authorList>
    </citation>
    <scope>NUCLEOTIDE SEQUENCE</scope>
    <source>
        <strain evidence="4">USBL-36I1</strain>
    </source>
</reference>
<comment type="caution">
    <text evidence="4">The sequence shown here is derived from an EMBL/GenBank/DDBJ whole genome shotgun (WGS) entry which is preliminary data.</text>
</comment>
<name>A0AAE5AHM9_9RICK</name>
<dbReference type="AlphaFoldDB" id="A0AAE5AHM9"/>
<protein>
    <recommendedName>
        <fullName evidence="2">Flagellar basal-body rod protein FlgC</fullName>
    </recommendedName>
</protein>
<organism evidence="4 5">
    <name type="scientific">Lyticum sinuosum</name>
    <dbReference type="NCBI Taxonomy" id="1332059"/>
    <lineage>
        <taxon>Bacteria</taxon>
        <taxon>Pseudomonadati</taxon>
        <taxon>Pseudomonadota</taxon>
        <taxon>Alphaproteobacteria</taxon>
        <taxon>Rickettsiales</taxon>
        <taxon>Lyticum</taxon>
    </lineage>
</organism>
<keyword evidence="4" id="KW-0282">Flagellum</keyword>
<comment type="subunit">
    <text evidence="2">The basal body constitutes a major portion of the flagellar organelle and consists of four rings (L,P,S, and M) mounted on a central rod. The rod consists of about 26 subunits of FlgG in the distal portion, and FlgB, FlgC and FlgF are thought to build up the proximal portion of the rod with about 6 subunits each.</text>
</comment>
<proteinExistence type="predicted"/>
<comment type="subcellular location">
    <subcellularLocation>
        <location evidence="1 2">Bacterial flagellum basal body</location>
    </subcellularLocation>
</comment>
<keyword evidence="4" id="KW-0969">Cilium</keyword>
<dbReference type="EMBL" id="JARGYU010000001">
    <property type="protein sequence ID" value="MDZ5760879.1"/>
    <property type="molecule type" value="Genomic_DNA"/>
</dbReference>
<dbReference type="GO" id="GO:0030694">
    <property type="term" value="C:bacterial-type flagellum basal body, rod"/>
    <property type="evidence" value="ECO:0007669"/>
    <property type="project" value="UniProtKB-UniRule"/>
</dbReference>
<sequence>MFQPLEAKNHYYITDSRDINDDSITASIKIAESGMQAQSNRLKVISQNIANSEVTGTDSSDNPYRRKIIFFKNVIDQNTGAEIIVVDKIDIDKSPYILKYEPHHPAADQNGYVKYPNVNIIIENVDAKEAERSFSANINSLGISKSLAHKTLKIME</sequence>
<evidence type="ECO:0000313" key="5">
    <source>
        <dbReference type="Proteomes" id="UP001289135"/>
    </source>
</evidence>
<accession>A0AAE5AHM9</accession>
<keyword evidence="5" id="KW-1185">Reference proteome</keyword>
<dbReference type="InterPro" id="IPR001444">
    <property type="entry name" value="Flag_bb_rod_N"/>
</dbReference>
<evidence type="ECO:0000259" key="3">
    <source>
        <dbReference type="Pfam" id="PF00460"/>
    </source>
</evidence>
<evidence type="ECO:0000313" key="4">
    <source>
        <dbReference type="EMBL" id="MDZ5760879.1"/>
    </source>
</evidence>
<dbReference type="InterPro" id="IPR006299">
    <property type="entry name" value="FlgC"/>
</dbReference>
<keyword evidence="4" id="KW-0966">Cell projection</keyword>
<evidence type="ECO:0000256" key="2">
    <source>
        <dbReference type="RuleBase" id="RU362062"/>
    </source>
</evidence>
<dbReference type="Pfam" id="PF00460">
    <property type="entry name" value="Flg_bb_rod"/>
    <property type="match status" value="1"/>
</dbReference>
<keyword evidence="2" id="KW-0975">Bacterial flagellum</keyword>
<evidence type="ECO:0000256" key="1">
    <source>
        <dbReference type="ARBA" id="ARBA00004117"/>
    </source>
</evidence>
<dbReference type="RefSeq" id="WP_322498319.1">
    <property type="nucleotide sequence ID" value="NZ_JARGYU010000001.1"/>
</dbReference>
<dbReference type="Proteomes" id="UP001289135">
    <property type="component" value="Unassembled WGS sequence"/>
</dbReference>
<dbReference type="NCBIfam" id="TIGR01395">
    <property type="entry name" value="FlgC"/>
    <property type="match status" value="1"/>
</dbReference>
<feature type="domain" description="Flagellar basal body rod protein N-terminal" evidence="3">
    <location>
        <begin position="29"/>
        <end position="56"/>
    </location>
</feature>
<dbReference type="GO" id="GO:0071973">
    <property type="term" value="P:bacterial-type flagellum-dependent cell motility"/>
    <property type="evidence" value="ECO:0007669"/>
    <property type="project" value="UniProtKB-UniRule"/>
</dbReference>